<feature type="region of interest" description="Disordered" evidence="1">
    <location>
        <begin position="171"/>
        <end position="223"/>
    </location>
</feature>
<protein>
    <submittedName>
        <fullName evidence="2">Uncharacterized protein</fullName>
    </submittedName>
</protein>
<evidence type="ECO:0000313" key="3">
    <source>
        <dbReference type="Proteomes" id="UP000269793"/>
    </source>
</evidence>
<proteinExistence type="predicted"/>
<name>A0A3G2S6D5_MALR7</name>
<feature type="compositionally biased region" description="Basic and acidic residues" evidence="1">
    <location>
        <begin position="90"/>
        <end position="102"/>
    </location>
</feature>
<dbReference type="Proteomes" id="UP000269793">
    <property type="component" value="Chromosome IV"/>
</dbReference>
<feature type="compositionally biased region" description="Polar residues" evidence="1">
    <location>
        <begin position="41"/>
        <end position="59"/>
    </location>
</feature>
<dbReference type="AlphaFoldDB" id="A0A3G2S6D5"/>
<gene>
    <name evidence="2" type="ORF">DNF11_2684</name>
</gene>
<dbReference type="VEuPathDB" id="FungiDB:DNF11_2684"/>
<feature type="compositionally biased region" description="Acidic residues" evidence="1">
    <location>
        <begin position="107"/>
        <end position="120"/>
    </location>
</feature>
<feature type="region of interest" description="Disordered" evidence="1">
    <location>
        <begin position="1"/>
        <end position="132"/>
    </location>
</feature>
<sequence length="223" mass="24217">MNVLSRENDATSRAMSPEKRFSPEKASPSKHMSPLKKGGKATSSRIGRSAFTDKTNQSPAKAFQTPFRGQATSFVTPADNIGRAGQIKARLGEMYDAQRDTVPDTSEPTDMEPVEEEWPEIEYMPSRTPTIPYDMPPILDGWPRAKEVAALLAGAPLLRQEPGSAIETRVKASDLALEAPHTGGRRAAGAPRPTPPARSDALSRQVEKALHQPFPSKGFVVTE</sequence>
<accession>A0A3G2S6D5</accession>
<feature type="compositionally biased region" description="Basic and acidic residues" evidence="1">
    <location>
        <begin position="1"/>
        <end position="23"/>
    </location>
</feature>
<reference evidence="2 3" key="1">
    <citation type="submission" date="2018-10" db="EMBL/GenBank/DDBJ databases">
        <title>Complete genome sequence of Malassezia restricta CBS 7877.</title>
        <authorList>
            <person name="Morand S.C."/>
            <person name="Bertignac M."/>
            <person name="Iltis A."/>
            <person name="Kolder I."/>
            <person name="Pirovano W."/>
            <person name="Jourdain R."/>
            <person name="Clavaud C."/>
        </authorList>
    </citation>
    <scope>NUCLEOTIDE SEQUENCE [LARGE SCALE GENOMIC DNA]</scope>
    <source>
        <strain evidence="2 3">CBS 7877</strain>
    </source>
</reference>
<organism evidence="2 3">
    <name type="scientific">Malassezia restricta (strain ATCC 96810 / NBRC 103918 / CBS 7877)</name>
    <name type="common">Seborrheic dermatitis infection agent</name>
    <dbReference type="NCBI Taxonomy" id="425264"/>
    <lineage>
        <taxon>Eukaryota</taxon>
        <taxon>Fungi</taxon>
        <taxon>Dikarya</taxon>
        <taxon>Basidiomycota</taxon>
        <taxon>Ustilaginomycotina</taxon>
        <taxon>Malasseziomycetes</taxon>
        <taxon>Malasseziales</taxon>
        <taxon>Malasseziaceae</taxon>
        <taxon>Malassezia</taxon>
    </lineage>
</organism>
<evidence type="ECO:0000313" key="2">
    <source>
        <dbReference type="EMBL" id="AYO43634.1"/>
    </source>
</evidence>
<dbReference type="OrthoDB" id="3366667at2759"/>
<keyword evidence="3" id="KW-1185">Reference proteome</keyword>
<evidence type="ECO:0000256" key="1">
    <source>
        <dbReference type="SAM" id="MobiDB-lite"/>
    </source>
</evidence>
<dbReference type="EMBL" id="CP033151">
    <property type="protein sequence ID" value="AYO43634.1"/>
    <property type="molecule type" value="Genomic_DNA"/>
</dbReference>